<proteinExistence type="predicted"/>
<dbReference type="EMBL" id="JARQZJ010000140">
    <property type="protein sequence ID" value="KAK9892900.1"/>
    <property type="molecule type" value="Genomic_DNA"/>
</dbReference>
<dbReference type="AlphaFoldDB" id="A0AAW1VDK4"/>
<dbReference type="Proteomes" id="UP001431783">
    <property type="component" value="Unassembled WGS sequence"/>
</dbReference>
<comment type="caution">
    <text evidence="1">The sequence shown here is derived from an EMBL/GenBank/DDBJ whole genome shotgun (WGS) entry which is preliminary data.</text>
</comment>
<accession>A0AAW1VDK4</accession>
<organism evidence="1 2">
    <name type="scientific">Henosepilachna vigintioctopunctata</name>
    <dbReference type="NCBI Taxonomy" id="420089"/>
    <lineage>
        <taxon>Eukaryota</taxon>
        <taxon>Metazoa</taxon>
        <taxon>Ecdysozoa</taxon>
        <taxon>Arthropoda</taxon>
        <taxon>Hexapoda</taxon>
        <taxon>Insecta</taxon>
        <taxon>Pterygota</taxon>
        <taxon>Neoptera</taxon>
        <taxon>Endopterygota</taxon>
        <taxon>Coleoptera</taxon>
        <taxon>Polyphaga</taxon>
        <taxon>Cucujiformia</taxon>
        <taxon>Coccinelloidea</taxon>
        <taxon>Coccinellidae</taxon>
        <taxon>Epilachninae</taxon>
        <taxon>Epilachnini</taxon>
        <taxon>Henosepilachna</taxon>
    </lineage>
</organism>
<name>A0AAW1VDK4_9CUCU</name>
<evidence type="ECO:0000313" key="2">
    <source>
        <dbReference type="Proteomes" id="UP001431783"/>
    </source>
</evidence>
<keyword evidence="2" id="KW-1185">Reference proteome</keyword>
<reference evidence="1 2" key="1">
    <citation type="submission" date="2023-03" db="EMBL/GenBank/DDBJ databases">
        <title>Genome insight into feeding habits of ladybird beetles.</title>
        <authorList>
            <person name="Li H.-S."/>
            <person name="Huang Y.-H."/>
            <person name="Pang H."/>
        </authorList>
    </citation>
    <scope>NUCLEOTIDE SEQUENCE [LARGE SCALE GENOMIC DNA]</scope>
    <source>
        <strain evidence="1">SYSU_2023b</strain>
        <tissue evidence="1">Whole body</tissue>
    </source>
</reference>
<evidence type="ECO:0000313" key="1">
    <source>
        <dbReference type="EMBL" id="KAK9892900.1"/>
    </source>
</evidence>
<gene>
    <name evidence="1" type="ORF">WA026_022579</name>
</gene>
<protein>
    <submittedName>
        <fullName evidence="1">Uncharacterized protein</fullName>
    </submittedName>
</protein>
<sequence length="313" mass="36473">MPLVMDFVNSLYGPQAKEREKRHAGHSWLFPPVIEKLHLLADHFLSSDFGRKIMEMVGAEKIVKIFSDETGKFSYDKFVELMENHSFRRHWIHMLVLRMGKFLEQYSDPKMYEEYLQMGVYMVNGYLRKQGYPKTVTLNMNTPVQSLSSITNFFSEKYLGTKIDSKYYIEPVISYIRQILNMVRQASTSRGGTEGISAKLADSINLEIIEPIARVNRAYRYLKKNPKCDRYVLCLVNQRSPETDSLPGLKLLLSRGTSFVASWALSSLQSGSMMEYFNIIMYEDQCQKYFKPDCSDYHDEEVKVTTEYIHNEL</sequence>